<dbReference type="PANTHER" id="PTHR16515">
    <property type="entry name" value="PR DOMAIN ZINC FINGER PROTEIN"/>
    <property type="match status" value="1"/>
</dbReference>
<feature type="region of interest" description="Disordered" evidence="12">
    <location>
        <begin position="79"/>
        <end position="99"/>
    </location>
</feature>
<dbReference type="SMART" id="SM00355">
    <property type="entry name" value="ZnF_C2H2"/>
    <property type="match status" value="8"/>
</dbReference>
<evidence type="ECO:0000256" key="1">
    <source>
        <dbReference type="ARBA" id="ARBA00004123"/>
    </source>
</evidence>
<evidence type="ECO:0000256" key="2">
    <source>
        <dbReference type="ARBA" id="ARBA00006991"/>
    </source>
</evidence>
<dbReference type="Pfam" id="PF00096">
    <property type="entry name" value="zf-C2H2"/>
    <property type="match status" value="1"/>
</dbReference>
<dbReference type="AlphaFoldDB" id="A0A812BZV7"/>
<feature type="compositionally biased region" description="Low complexity" evidence="12">
    <location>
        <begin position="737"/>
        <end position="756"/>
    </location>
</feature>
<reference evidence="14" key="1">
    <citation type="submission" date="2021-01" db="EMBL/GenBank/DDBJ databases">
        <authorList>
            <person name="Li R."/>
            <person name="Bekaert M."/>
        </authorList>
    </citation>
    <scope>NUCLEOTIDE SEQUENCE</scope>
    <source>
        <strain evidence="14">Farmed</strain>
    </source>
</reference>
<dbReference type="PROSITE" id="PS00028">
    <property type="entry name" value="ZINC_FINGER_C2H2_1"/>
    <property type="match status" value="4"/>
</dbReference>
<keyword evidence="6" id="KW-0862">Zinc</keyword>
<feature type="compositionally biased region" description="Basic and acidic residues" evidence="12">
    <location>
        <begin position="603"/>
        <end position="620"/>
    </location>
</feature>
<feature type="region of interest" description="Disordered" evidence="12">
    <location>
        <begin position="635"/>
        <end position="674"/>
    </location>
</feature>
<protein>
    <recommendedName>
        <fullName evidence="13">C2H2-type domain-containing protein</fullName>
    </recommendedName>
</protein>
<accession>A0A812BZV7</accession>
<gene>
    <name evidence="14" type="ORF">SPHA_28636</name>
</gene>
<feature type="compositionally biased region" description="Pro residues" evidence="12">
    <location>
        <begin position="757"/>
        <end position="776"/>
    </location>
</feature>
<feature type="compositionally biased region" description="Polar residues" evidence="12">
    <location>
        <begin position="401"/>
        <end position="410"/>
    </location>
</feature>
<feature type="compositionally biased region" description="Basic and acidic residues" evidence="12">
    <location>
        <begin position="154"/>
        <end position="180"/>
    </location>
</feature>
<keyword evidence="9" id="KW-0804">Transcription</keyword>
<feature type="domain" description="C2H2-type" evidence="13">
    <location>
        <begin position="256"/>
        <end position="283"/>
    </location>
</feature>
<comment type="subcellular location">
    <subcellularLocation>
        <location evidence="1">Nucleus</location>
    </subcellularLocation>
</comment>
<keyword evidence="10" id="KW-0539">Nucleus</keyword>
<evidence type="ECO:0000256" key="3">
    <source>
        <dbReference type="ARBA" id="ARBA00022723"/>
    </source>
</evidence>
<dbReference type="FunFam" id="3.30.160.60:FF:000100">
    <property type="entry name" value="Zinc finger 45-like"/>
    <property type="match status" value="1"/>
</dbReference>
<feature type="region of interest" description="Disordered" evidence="12">
    <location>
        <begin position="720"/>
        <end position="781"/>
    </location>
</feature>
<feature type="region of interest" description="Disordered" evidence="12">
    <location>
        <begin position="134"/>
        <end position="194"/>
    </location>
</feature>
<evidence type="ECO:0000256" key="12">
    <source>
        <dbReference type="SAM" id="MobiDB-lite"/>
    </source>
</evidence>
<sequence>MQVCTLLCLQCTILVKHVCSFFSWNMNSPPPFPFLLTKKKSICFWFCSIFFLSFDSDCVSIWICFSLSDEEGVSIEETTLETGKRKSVDNSSQNASDCDKSGICAATDDEEQSLGKNNEDTSDSDTIVEGTITAQTVNKTQQEKTVSPSIAKNCDNKYARDSSSKSSSVEKKTTENKEQLHSGIHGSTRQLRRSLRNCRSNAQKSLITPEPSIQKRVDEDLASSPPDYTCPYCGIIKNSPAELTRHVNKHTEEKSFVCEVCKKAFKAKRSLQYHQFIQHGRNISESSSSDKKKSSSSQFGKQWKAGHLRMRPALSKQLQTKSGSSTTPAENATKQTSKSATRGLPMRRKSHSAISLPLSSAVKEADVVKDEPGKGITSRLPKRRSSLATGAARHRPLRQPQGANNSSSSGVEERENCTDSKQDNAMSSMTRKQSPPLPAATPAAPPPPPPPPNPPQPPPPPSGRTRGRPRGSGRRQTVLSRRSCRQCGKVFPKPSDLKRHMMVHSGEKPFKCEVCSKAFKAKGSMLYHKKVTHGVNVELSQGLEERYLRLKTRAQMKTLYLHEKLQETATTGDQDAAAMEVGLSKSSELLKSSTITNTQYISKEQESEQLRQEEEEKEKMNAKEILKKEGIKEDVTVVLPSDPPAENEEVVLDPHHSNGLPEGNWSENTSENGEDCISSGEIIAAPKRCLLPQNKKDSSLFKSRRKASLTYKVENNQLPASQPSHLQQQQQPPPPQQQQQQQQHQQAGPQPQAAHLHPPPSHPPAVPPPPPPPPPQVAATPQPVVVNSEPEMVMSTSHLGQSLLSSMPQSSMLSSMTALGPITCNSMVLGTPTLPAQAAASFLAASQLLSPTVSQALTGSPIVNIPLALSADPLSLASSTSSLTGTSQCPSPEETLVGLPRVQWHAPHSPDSIRNTILADGRKLTSLSRTHSRLHIVNSPVDREKVCKPTLLPDGRAVYRCIFCGKDFLSFSDINRHMDFHEVETGVNQSRHGEMTLEGYTFALDVTKQAPKADIRPYKCKFCDYYARTNSQLKVHMMRHQGIREFCCKLCNYKGVTQSDLNRHMKSQIHMLKSRNECPHCGEGFVTPKNLDKHVEGGNCLAKRSKVEQQ</sequence>
<feature type="region of interest" description="Disordered" evidence="12">
    <location>
        <begin position="600"/>
        <end position="620"/>
    </location>
</feature>
<dbReference type="PANTHER" id="PTHR16515:SF66">
    <property type="entry name" value="C2H2-TYPE DOMAIN-CONTAINING PROTEIN"/>
    <property type="match status" value="1"/>
</dbReference>
<evidence type="ECO:0000256" key="5">
    <source>
        <dbReference type="ARBA" id="ARBA00022771"/>
    </source>
</evidence>
<feature type="domain" description="C2H2-type" evidence="13">
    <location>
        <begin position="510"/>
        <end position="533"/>
    </location>
</feature>
<keyword evidence="8" id="KW-0238">DNA-binding</keyword>
<evidence type="ECO:0000313" key="14">
    <source>
        <dbReference type="EMBL" id="CAE1253829.1"/>
    </source>
</evidence>
<dbReference type="GO" id="GO:0003677">
    <property type="term" value="F:DNA binding"/>
    <property type="evidence" value="ECO:0007669"/>
    <property type="project" value="UniProtKB-KW"/>
</dbReference>
<dbReference type="InterPro" id="IPR036236">
    <property type="entry name" value="Znf_C2H2_sf"/>
</dbReference>
<feature type="domain" description="C2H2-type" evidence="13">
    <location>
        <begin position="482"/>
        <end position="509"/>
    </location>
</feature>
<dbReference type="EMBL" id="CAHIKZ030001121">
    <property type="protein sequence ID" value="CAE1253829.1"/>
    <property type="molecule type" value="Genomic_DNA"/>
</dbReference>
<feature type="domain" description="C2H2-type" evidence="13">
    <location>
        <begin position="959"/>
        <end position="986"/>
    </location>
</feature>
<dbReference type="GO" id="GO:0010468">
    <property type="term" value="P:regulation of gene expression"/>
    <property type="evidence" value="ECO:0007669"/>
    <property type="project" value="TreeGrafter"/>
</dbReference>
<proteinExistence type="inferred from homology"/>
<evidence type="ECO:0000259" key="13">
    <source>
        <dbReference type="PROSITE" id="PS50157"/>
    </source>
</evidence>
<dbReference type="SUPFAM" id="SSF57667">
    <property type="entry name" value="beta-beta-alpha zinc fingers"/>
    <property type="match status" value="3"/>
</dbReference>
<keyword evidence="3" id="KW-0479">Metal-binding</keyword>
<evidence type="ECO:0000256" key="6">
    <source>
        <dbReference type="ARBA" id="ARBA00022833"/>
    </source>
</evidence>
<evidence type="ECO:0000256" key="9">
    <source>
        <dbReference type="ARBA" id="ARBA00023163"/>
    </source>
</evidence>
<feature type="domain" description="C2H2-type" evidence="13">
    <location>
        <begin position="1018"/>
        <end position="1045"/>
    </location>
</feature>
<keyword evidence="15" id="KW-1185">Reference proteome</keyword>
<dbReference type="GO" id="GO:0005634">
    <property type="term" value="C:nucleus"/>
    <property type="evidence" value="ECO:0007669"/>
    <property type="project" value="UniProtKB-SubCell"/>
</dbReference>
<keyword evidence="4" id="KW-0677">Repeat</keyword>
<name>A0A812BZV7_ACAPH</name>
<feature type="compositionally biased region" description="Basic and acidic residues" evidence="12">
    <location>
        <begin position="411"/>
        <end position="422"/>
    </location>
</feature>
<organism evidence="14 15">
    <name type="scientific">Acanthosepion pharaonis</name>
    <name type="common">Pharaoh cuttlefish</name>
    <name type="synonym">Sepia pharaonis</name>
    <dbReference type="NCBI Taxonomy" id="158019"/>
    <lineage>
        <taxon>Eukaryota</taxon>
        <taxon>Metazoa</taxon>
        <taxon>Spiralia</taxon>
        <taxon>Lophotrochozoa</taxon>
        <taxon>Mollusca</taxon>
        <taxon>Cephalopoda</taxon>
        <taxon>Coleoidea</taxon>
        <taxon>Decapodiformes</taxon>
        <taxon>Sepiida</taxon>
        <taxon>Sepiina</taxon>
        <taxon>Sepiidae</taxon>
        <taxon>Acanthosepion</taxon>
    </lineage>
</organism>
<comment type="similarity">
    <text evidence="2">Belongs to the krueppel C2H2-type zinc-finger protein family.</text>
</comment>
<feature type="compositionally biased region" description="Polar residues" evidence="12">
    <location>
        <begin position="134"/>
        <end position="150"/>
    </location>
</feature>
<dbReference type="GO" id="GO:0008270">
    <property type="term" value="F:zinc ion binding"/>
    <property type="evidence" value="ECO:0007669"/>
    <property type="project" value="UniProtKB-KW"/>
</dbReference>
<dbReference type="Gene3D" id="3.30.160.60">
    <property type="entry name" value="Classic Zinc Finger"/>
    <property type="match status" value="5"/>
</dbReference>
<feature type="region of interest" description="Disordered" evidence="12">
    <location>
        <begin position="369"/>
        <end position="492"/>
    </location>
</feature>
<feature type="compositionally biased region" description="Low complexity" evidence="12">
    <location>
        <begin position="720"/>
        <end position="730"/>
    </location>
</feature>
<feature type="region of interest" description="Disordered" evidence="12">
    <location>
        <begin position="281"/>
        <end position="357"/>
    </location>
</feature>
<evidence type="ECO:0000256" key="10">
    <source>
        <dbReference type="ARBA" id="ARBA00023242"/>
    </source>
</evidence>
<feature type="domain" description="C2H2-type" evidence="13">
    <location>
        <begin position="228"/>
        <end position="255"/>
    </location>
</feature>
<evidence type="ECO:0000256" key="4">
    <source>
        <dbReference type="ARBA" id="ARBA00022737"/>
    </source>
</evidence>
<dbReference type="PROSITE" id="PS50157">
    <property type="entry name" value="ZINC_FINGER_C2H2_2"/>
    <property type="match status" value="6"/>
</dbReference>
<evidence type="ECO:0000256" key="11">
    <source>
        <dbReference type="PROSITE-ProRule" id="PRU00042"/>
    </source>
</evidence>
<feature type="compositionally biased region" description="Polar residues" evidence="12">
    <location>
        <begin position="316"/>
        <end position="340"/>
    </location>
</feature>
<evidence type="ECO:0000256" key="7">
    <source>
        <dbReference type="ARBA" id="ARBA00023015"/>
    </source>
</evidence>
<feature type="compositionally biased region" description="Polar residues" evidence="12">
    <location>
        <begin position="423"/>
        <end position="433"/>
    </location>
</feature>
<keyword evidence="7" id="KW-0805">Transcription regulation</keyword>
<dbReference type="InterPro" id="IPR050331">
    <property type="entry name" value="Zinc_finger"/>
</dbReference>
<evidence type="ECO:0000256" key="8">
    <source>
        <dbReference type="ARBA" id="ARBA00023125"/>
    </source>
</evidence>
<comment type="caution">
    <text evidence="14">The sequence shown here is derived from an EMBL/GenBank/DDBJ whole genome shotgun (WGS) entry which is preliminary data.</text>
</comment>
<dbReference type="SUPFAM" id="SSF81995">
    <property type="entry name" value="beta-sandwich domain of Sec23/24"/>
    <property type="match status" value="1"/>
</dbReference>
<feature type="compositionally biased region" description="Pro residues" evidence="12">
    <location>
        <begin position="435"/>
        <end position="462"/>
    </location>
</feature>
<dbReference type="Proteomes" id="UP000597762">
    <property type="component" value="Unassembled WGS sequence"/>
</dbReference>
<dbReference type="OrthoDB" id="6077919at2759"/>
<keyword evidence="5 11" id="KW-0863">Zinc-finger</keyword>
<dbReference type="FunFam" id="3.30.160.60:FF:000446">
    <property type="entry name" value="Zinc finger protein"/>
    <property type="match status" value="1"/>
</dbReference>
<dbReference type="InterPro" id="IPR013087">
    <property type="entry name" value="Znf_C2H2_type"/>
</dbReference>
<evidence type="ECO:0000313" key="15">
    <source>
        <dbReference type="Proteomes" id="UP000597762"/>
    </source>
</evidence>
<dbReference type="FunFam" id="3.30.160.60:FF:000075">
    <property type="entry name" value="Putative zinc finger protein 536"/>
    <property type="match status" value="1"/>
</dbReference>